<evidence type="ECO:0000256" key="1">
    <source>
        <dbReference type="ARBA" id="ARBA00022729"/>
    </source>
</evidence>
<accession>A0A9P6Y9W6</accession>
<dbReference type="Pfam" id="PF10342">
    <property type="entry name" value="Kre9_KNH"/>
    <property type="match status" value="1"/>
</dbReference>
<evidence type="ECO:0000259" key="4">
    <source>
        <dbReference type="Pfam" id="PF10342"/>
    </source>
</evidence>
<dbReference type="InterPro" id="IPR018466">
    <property type="entry name" value="Kre9/Knh1-like_N"/>
</dbReference>
<evidence type="ECO:0000256" key="3">
    <source>
        <dbReference type="SAM" id="SignalP"/>
    </source>
</evidence>
<keyword evidence="2" id="KW-1133">Transmembrane helix</keyword>
<evidence type="ECO:0000313" key="5">
    <source>
        <dbReference type="EMBL" id="KAG1542901.1"/>
    </source>
</evidence>
<feature type="domain" description="Yeast cell wall synthesis Kre9/Knh1-like N-terminal" evidence="4">
    <location>
        <begin position="26"/>
        <end position="121"/>
    </location>
</feature>
<dbReference type="PANTHER" id="PTHR40633:SF1">
    <property type="entry name" value="GPI ANCHORED SERINE-THREONINE RICH PROTEIN (AFU_ORTHOLOGUE AFUA_1G03630)"/>
    <property type="match status" value="1"/>
</dbReference>
<evidence type="ECO:0000256" key="2">
    <source>
        <dbReference type="SAM" id="Phobius"/>
    </source>
</evidence>
<keyword evidence="2" id="KW-0812">Transmembrane</keyword>
<feature type="transmembrane region" description="Helical" evidence="2">
    <location>
        <begin position="199"/>
        <end position="214"/>
    </location>
</feature>
<protein>
    <recommendedName>
        <fullName evidence="4">Yeast cell wall synthesis Kre9/Knh1-like N-terminal domain-containing protein</fullName>
    </recommendedName>
</protein>
<dbReference type="InterPro" id="IPR052982">
    <property type="entry name" value="SRP1/TIP1-like"/>
</dbReference>
<feature type="chain" id="PRO_5040360871" description="Yeast cell wall synthesis Kre9/Knh1-like N-terminal domain-containing protein" evidence="3">
    <location>
        <begin position="20"/>
        <end position="215"/>
    </location>
</feature>
<name>A0A9P6Y9W6_RHIOR</name>
<sequence>MKFSPCVLLTIPLIYHVKANMAPSYPEPGTVWRSGEQYKIVWYDDNDLPSTASEWRKFKIDFMTGDNNRQKFLKNVAFGLDATKSNSLSWIAPEVEPHAPIYFFMFTNEKGDRTWTTRFSIVGSDGKLDAAEHDTQPDGTKVPWGVGKIVPKGNTTLHTPIPVYSLTPAQSSVAAENAALVIAVSDASTSYATTNRHCLFMLIAFILFSIALFTY</sequence>
<keyword evidence="1 3" id="KW-0732">Signal</keyword>
<dbReference type="Proteomes" id="UP000717996">
    <property type="component" value="Unassembled WGS sequence"/>
</dbReference>
<proteinExistence type="predicted"/>
<reference evidence="5" key="1">
    <citation type="journal article" date="2020" name="Microb. Genom.">
        <title>Genetic diversity of clinical and environmental Mucorales isolates obtained from an investigation of mucormycosis cases among solid organ transplant recipients.</title>
        <authorList>
            <person name="Nguyen M.H."/>
            <person name="Kaul D."/>
            <person name="Muto C."/>
            <person name="Cheng S.J."/>
            <person name="Richter R.A."/>
            <person name="Bruno V.M."/>
            <person name="Liu G."/>
            <person name="Beyhan S."/>
            <person name="Sundermann A.J."/>
            <person name="Mounaud S."/>
            <person name="Pasculle A.W."/>
            <person name="Nierman W.C."/>
            <person name="Driscoll E."/>
            <person name="Cumbie R."/>
            <person name="Clancy C.J."/>
            <person name="Dupont C.L."/>
        </authorList>
    </citation>
    <scope>NUCLEOTIDE SEQUENCE</scope>
    <source>
        <strain evidence="5">GL16</strain>
    </source>
</reference>
<dbReference type="OrthoDB" id="2432613at2759"/>
<feature type="signal peptide" evidence="3">
    <location>
        <begin position="1"/>
        <end position="19"/>
    </location>
</feature>
<gene>
    <name evidence="5" type="ORF">G6F51_007000</name>
</gene>
<evidence type="ECO:0000313" key="6">
    <source>
        <dbReference type="Proteomes" id="UP000717996"/>
    </source>
</evidence>
<comment type="caution">
    <text evidence="5">The sequence shown here is derived from an EMBL/GenBank/DDBJ whole genome shotgun (WGS) entry which is preliminary data.</text>
</comment>
<keyword evidence="2" id="KW-0472">Membrane</keyword>
<dbReference type="EMBL" id="JAANIT010001001">
    <property type="protein sequence ID" value="KAG1542901.1"/>
    <property type="molecule type" value="Genomic_DNA"/>
</dbReference>
<organism evidence="5 6">
    <name type="scientific">Rhizopus oryzae</name>
    <name type="common">Mucormycosis agent</name>
    <name type="synonym">Rhizopus arrhizus var. delemar</name>
    <dbReference type="NCBI Taxonomy" id="64495"/>
    <lineage>
        <taxon>Eukaryota</taxon>
        <taxon>Fungi</taxon>
        <taxon>Fungi incertae sedis</taxon>
        <taxon>Mucoromycota</taxon>
        <taxon>Mucoromycotina</taxon>
        <taxon>Mucoromycetes</taxon>
        <taxon>Mucorales</taxon>
        <taxon>Mucorineae</taxon>
        <taxon>Rhizopodaceae</taxon>
        <taxon>Rhizopus</taxon>
    </lineage>
</organism>
<dbReference type="AlphaFoldDB" id="A0A9P6Y9W6"/>
<dbReference type="PANTHER" id="PTHR40633">
    <property type="entry name" value="MATRIX PROTEIN, PUTATIVE (AFU_ORTHOLOGUE AFUA_8G05410)-RELATED"/>
    <property type="match status" value="1"/>
</dbReference>